<reference evidence="2 3" key="1">
    <citation type="journal article" date="2016" name="Mol. Biol. Evol.">
        <title>Comparative Genomics of Early-Diverging Mushroom-Forming Fungi Provides Insights into the Origins of Lignocellulose Decay Capabilities.</title>
        <authorList>
            <person name="Nagy L.G."/>
            <person name="Riley R."/>
            <person name="Tritt A."/>
            <person name="Adam C."/>
            <person name="Daum C."/>
            <person name="Floudas D."/>
            <person name="Sun H."/>
            <person name="Yadav J.S."/>
            <person name="Pangilinan J."/>
            <person name="Larsson K.H."/>
            <person name="Matsuura K."/>
            <person name="Barry K."/>
            <person name="Labutti K."/>
            <person name="Kuo R."/>
            <person name="Ohm R.A."/>
            <person name="Bhattacharya S.S."/>
            <person name="Shirouzu T."/>
            <person name="Yoshinaga Y."/>
            <person name="Martin F.M."/>
            <person name="Grigoriev I.V."/>
            <person name="Hibbett D.S."/>
        </authorList>
    </citation>
    <scope>NUCLEOTIDE SEQUENCE [LARGE SCALE GENOMIC DNA]</scope>
    <source>
        <strain evidence="2 3">HHB14362 ss-1</strain>
    </source>
</reference>
<dbReference type="InParanoid" id="A0A165NQY9"/>
<accession>A0A165NQY9</accession>
<proteinExistence type="predicted"/>
<feature type="compositionally biased region" description="Polar residues" evidence="1">
    <location>
        <begin position="28"/>
        <end position="39"/>
    </location>
</feature>
<feature type="compositionally biased region" description="Basic and acidic residues" evidence="1">
    <location>
        <begin position="92"/>
        <end position="104"/>
    </location>
</feature>
<feature type="compositionally biased region" description="Polar residues" evidence="1">
    <location>
        <begin position="1"/>
        <end position="14"/>
    </location>
</feature>
<sequence>MYFDNNTTRTTGNSRDFHQPVEGELANYSGSQASESGWTNVPGIPPVSGGEGFSNPGQMYGEGLRAQQQHTHPEHWDVSRPDAQGGINSSQRETDGLQQSERRTQGVPVNDRITGNAEKLAGHATFNAGLREKGEERKTGQL</sequence>
<name>A0A165NQY9_9AGAM</name>
<dbReference type="AlphaFoldDB" id="A0A165NQY9"/>
<evidence type="ECO:0000313" key="3">
    <source>
        <dbReference type="Proteomes" id="UP000076761"/>
    </source>
</evidence>
<dbReference type="OrthoDB" id="3170343at2759"/>
<evidence type="ECO:0000313" key="2">
    <source>
        <dbReference type="EMBL" id="KZT19981.1"/>
    </source>
</evidence>
<feature type="compositionally biased region" description="Basic and acidic residues" evidence="1">
    <location>
        <begin position="71"/>
        <end position="80"/>
    </location>
</feature>
<keyword evidence="3" id="KW-1185">Reference proteome</keyword>
<protein>
    <submittedName>
        <fullName evidence="2">Uncharacterized protein</fullName>
    </submittedName>
</protein>
<feature type="region of interest" description="Disordered" evidence="1">
    <location>
        <begin position="1"/>
        <end position="142"/>
    </location>
</feature>
<organism evidence="2 3">
    <name type="scientific">Neolentinus lepideus HHB14362 ss-1</name>
    <dbReference type="NCBI Taxonomy" id="1314782"/>
    <lineage>
        <taxon>Eukaryota</taxon>
        <taxon>Fungi</taxon>
        <taxon>Dikarya</taxon>
        <taxon>Basidiomycota</taxon>
        <taxon>Agaricomycotina</taxon>
        <taxon>Agaricomycetes</taxon>
        <taxon>Gloeophyllales</taxon>
        <taxon>Gloeophyllaceae</taxon>
        <taxon>Neolentinus</taxon>
    </lineage>
</organism>
<evidence type="ECO:0000256" key="1">
    <source>
        <dbReference type="SAM" id="MobiDB-lite"/>
    </source>
</evidence>
<feature type="compositionally biased region" description="Basic and acidic residues" evidence="1">
    <location>
        <begin position="130"/>
        <end position="142"/>
    </location>
</feature>
<dbReference type="EMBL" id="KV425628">
    <property type="protein sequence ID" value="KZT19981.1"/>
    <property type="molecule type" value="Genomic_DNA"/>
</dbReference>
<gene>
    <name evidence="2" type="ORF">NEOLEDRAFT_1141292</name>
</gene>
<dbReference type="Proteomes" id="UP000076761">
    <property type="component" value="Unassembled WGS sequence"/>
</dbReference>